<dbReference type="InterPro" id="IPR041100">
    <property type="entry name" value="TQ"/>
</dbReference>
<evidence type="ECO:0000313" key="4">
    <source>
        <dbReference type="EMBL" id="SEB70571.1"/>
    </source>
</evidence>
<name>A0AB38A6N1_9ACTN</name>
<keyword evidence="2" id="KW-0812">Transmembrane</keyword>
<dbReference type="Pfam" id="PF18202">
    <property type="entry name" value="TQ"/>
    <property type="match status" value="3"/>
</dbReference>
<dbReference type="Gene3D" id="2.60.40.3930">
    <property type="match status" value="3"/>
</dbReference>
<feature type="compositionally biased region" description="Pro residues" evidence="1">
    <location>
        <begin position="967"/>
        <end position="1010"/>
    </location>
</feature>
<organism evidence="4 5">
    <name type="scientific">Atopobium minutum</name>
    <dbReference type="NCBI Taxonomy" id="1381"/>
    <lineage>
        <taxon>Bacteria</taxon>
        <taxon>Bacillati</taxon>
        <taxon>Actinomycetota</taxon>
        <taxon>Coriobacteriia</taxon>
        <taxon>Coriobacteriales</taxon>
        <taxon>Atopobiaceae</taxon>
        <taxon>Atopobium</taxon>
    </lineage>
</organism>
<feature type="domain" description="T-Q ester bond containing" evidence="3">
    <location>
        <begin position="729"/>
        <end position="845"/>
    </location>
</feature>
<evidence type="ECO:0000256" key="1">
    <source>
        <dbReference type="SAM" id="MobiDB-lite"/>
    </source>
</evidence>
<feature type="domain" description="T-Q ester bond containing" evidence="3">
    <location>
        <begin position="607"/>
        <end position="727"/>
    </location>
</feature>
<sequence>MSYMFHHPQPPNKRHLFTVVQRILAFCLCFLLTGGMIAPSSLAQCTTLALAKGDHTKQESTQSSEQIYPQTEEYLGQHLDMSLIQDTSPSHDDNNPSPLSGFQTLFSLSMNYARALGASLAKPKLRDSGHTMTVKYTLADADVLAQDATLDSIWAHQQTALDTIVGQYESAVHLFDASDTYYAAFIDATKLTHGGTVYDTVFAVDNTSGTRIQGVIYDSGSGIAYIPKTLFTNQQGQEIAFGMQAQQLVGIKLKDGLQTQFQVRVTSDRKDVKPLAATQVIDVDSLENTVTIPLLDKAQASKISLDDLVAYTDSNSQPYKLSAQKGAYYDKNTGELTLALSPFAQPSITLKITSKKAIDMLMDTLAPATPAYGLAHISNPDEMAMWPWGKFDSIDLSQIHVGDKYEFKTNVSYDSAYFRAFATNCSPYIYAWTNNSVGYKGEESTEVLIDKLLSGATWDDMANQLAKLSEAEGTAINLVDDVAFALSFPWKHSSSSGWDFSGLHANDPHTNETKGSGVLPMLCGHVKQPKNVVKPGTYSECTAMLRVLAKKETGDTPYVVLGFVSPQVTTQSGVAIVKFGVLQPKIQTELLETTNQSHTIAHSDIDEVATTAEDATSKDSVDTVSSSPIKLQDKISYSGLVTGASYSLKASLVDADTGKKLDPSFGSVVCEEKFSPKESSGTIDLHFSLDDSNELPHRIVSCVSLFDASGQEIVKHHDLNNKQQTVWIPTIVTHLICDLTQEQMVSLDATQQLTDKTQVHGLIPGTKYILKSELIDADEEQHPVLSEQSYEFVAQDTDLDHDSAFELDRQSIRSTKLVAQTSLYEGTRCVATHARLDNEQQTITVPAIKTQLINKQTSDKTIQDFPLELSDTVSYSGLTPGKSYKMVGLLMDKKTKEPLRLNDKQLPASEVEFTPDTPSGEIEVSFTIDKQPDDNIDVVAFEKLYLDEVELDNHEDFDDADQSFSIPKPPEPPTPPTPPDPPTPPTPPEPPTPSTPPTPEPPTPPQPKTPPETLQQQKIKLPKTGDLLSVGFITCLVAGGWFAIRGSRFFRNPK</sequence>
<dbReference type="NCBIfam" id="NF033903">
    <property type="entry name" value="VaFE_rpt"/>
    <property type="match status" value="3"/>
</dbReference>
<evidence type="ECO:0000256" key="2">
    <source>
        <dbReference type="SAM" id="Phobius"/>
    </source>
</evidence>
<dbReference type="AlphaFoldDB" id="A0AB38A6N1"/>
<feature type="transmembrane region" description="Helical" evidence="2">
    <location>
        <begin position="1027"/>
        <end position="1044"/>
    </location>
</feature>
<keyword evidence="2" id="KW-1133">Transmembrane helix</keyword>
<proteinExistence type="predicted"/>
<keyword evidence="2" id="KW-0472">Membrane</keyword>
<dbReference type="EMBL" id="FNSH01000001">
    <property type="protein sequence ID" value="SEB70571.1"/>
    <property type="molecule type" value="Genomic_DNA"/>
</dbReference>
<feature type="domain" description="T-Q ester bond containing" evidence="3">
    <location>
        <begin position="846"/>
        <end position="964"/>
    </location>
</feature>
<protein>
    <recommendedName>
        <fullName evidence="3">T-Q ester bond containing domain-containing protein</fullName>
    </recommendedName>
</protein>
<evidence type="ECO:0000259" key="3">
    <source>
        <dbReference type="Pfam" id="PF18202"/>
    </source>
</evidence>
<reference evidence="4 5" key="1">
    <citation type="submission" date="2016-10" db="EMBL/GenBank/DDBJ databases">
        <authorList>
            <person name="Varghese N."/>
            <person name="Submissions S."/>
        </authorList>
    </citation>
    <scope>NUCLEOTIDE SEQUENCE [LARGE SCALE GENOMIC DNA]</scope>
    <source>
        <strain evidence="4 5">DSM 20586</strain>
    </source>
</reference>
<comment type="caution">
    <text evidence="4">The sequence shown here is derived from an EMBL/GenBank/DDBJ whole genome shotgun (WGS) entry which is preliminary data.</text>
</comment>
<feature type="region of interest" description="Disordered" evidence="1">
    <location>
        <begin position="958"/>
        <end position="1020"/>
    </location>
</feature>
<evidence type="ECO:0000313" key="5">
    <source>
        <dbReference type="Proteomes" id="UP000183687"/>
    </source>
</evidence>
<accession>A0AB38A6N1</accession>
<dbReference type="Proteomes" id="UP000183687">
    <property type="component" value="Unassembled WGS sequence"/>
</dbReference>
<gene>
    <name evidence="4" type="ORF">SAMN04489746_0913</name>
</gene>